<dbReference type="InterPro" id="IPR008160">
    <property type="entry name" value="Collagen"/>
</dbReference>
<evidence type="ECO:0000256" key="2">
    <source>
        <dbReference type="SAM" id="MobiDB-lite"/>
    </source>
</evidence>
<keyword evidence="1" id="KW-0677">Repeat</keyword>
<dbReference type="EMBL" id="CAKAEH010001313">
    <property type="protein sequence ID" value="CAG9534474.1"/>
    <property type="molecule type" value="Genomic_DNA"/>
</dbReference>
<organism evidence="3 4">
    <name type="scientific">Cercopithifilaria johnstoni</name>
    <dbReference type="NCBI Taxonomy" id="2874296"/>
    <lineage>
        <taxon>Eukaryota</taxon>
        <taxon>Metazoa</taxon>
        <taxon>Ecdysozoa</taxon>
        <taxon>Nematoda</taxon>
        <taxon>Chromadorea</taxon>
        <taxon>Rhabditida</taxon>
        <taxon>Spirurina</taxon>
        <taxon>Spiruromorpha</taxon>
        <taxon>Filarioidea</taxon>
        <taxon>Onchocercidae</taxon>
        <taxon>Cercopithifilaria</taxon>
    </lineage>
</organism>
<dbReference type="Pfam" id="PF01391">
    <property type="entry name" value="Collagen"/>
    <property type="match status" value="1"/>
</dbReference>
<proteinExistence type="predicted"/>
<feature type="region of interest" description="Disordered" evidence="2">
    <location>
        <begin position="67"/>
        <end position="109"/>
    </location>
</feature>
<evidence type="ECO:0000256" key="1">
    <source>
        <dbReference type="ARBA" id="ARBA00022737"/>
    </source>
</evidence>
<dbReference type="Proteomes" id="UP000746747">
    <property type="component" value="Unassembled WGS sequence"/>
</dbReference>
<name>A0A8J2M5T9_9BILA</name>
<feature type="compositionally biased region" description="Low complexity" evidence="2">
    <location>
        <begin position="88"/>
        <end position="98"/>
    </location>
</feature>
<reference evidence="3" key="1">
    <citation type="submission" date="2021-09" db="EMBL/GenBank/DDBJ databases">
        <authorList>
            <consortium name="Pathogen Informatics"/>
        </authorList>
    </citation>
    <scope>NUCLEOTIDE SEQUENCE</scope>
</reference>
<evidence type="ECO:0000313" key="4">
    <source>
        <dbReference type="Proteomes" id="UP000746747"/>
    </source>
</evidence>
<gene>
    <name evidence="3" type="ORF">CJOHNSTONI_LOCUS4607</name>
</gene>
<dbReference type="AlphaFoldDB" id="A0A8J2M5T9"/>
<feature type="non-terminal residue" evidence="3">
    <location>
        <position position="1"/>
    </location>
</feature>
<protein>
    <submittedName>
        <fullName evidence="3">Uncharacterized protein</fullName>
    </submittedName>
</protein>
<comment type="caution">
    <text evidence="3">The sequence shown here is derived from an EMBL/GenBank/DDBJ whole genome shotgun (WGS) entry which is preliminary data.</text>
</comment>
<evidence type="ECO:0000313" key="3">
    <source>
        <dbReference type="EMBL" id="CAG9534474.1"/>
    </source>
</evidence>
<keyword evidence="4" id="KW-1185">Reference proteome</keyword>
<feature type="compositionally biased region" description="Pro residues" evidence="2">
    <location>
        <begin position="77"/>
        <end position="86"/>
    </location>
</feature>
<accession>A0A8J2M5T9</accession>
<sequence length="124" mass="12893">VVEHNNMKSVVGRDNVKNITAVNRNSATPEHGNFHVITSTFQLTNEMKGVNQTKSESEVGKTVPKEFIGYAGDVGPPGSPGPPGPQGPQGDPGPSGEEGLIGDPGPPGDYSISLSHGMLCVIYI</sequence>